<dbReference type="RefSeq" id="WP_227261127.1">
    <property type="nucleotide sequence ID" value="NZ_BAAADU010000002.1"/>
</dbReference>
<sequence length="474" mass="50568">MKSRREVLGAAATTTALTALPARSVRASQSAGTLSVSVTVSADWDAPRIRFDYEYDVPDSVSSFSISAMPSGFTVESDGFERDGREYVWDGTDSPRQTVFLPADSSAVGDSLTTQNWGYVAADSAFVWIPSLGVSSPDRDLRDVSRSRSFDGEGVATSSFAFAGPHTTVREFVSDAQATVVVPDAVSRDIDTAALFEELAFQQTHLSQRQRYTDTALFLLPRERISPRGMASTTDMVVSAAAVPSGSLNGVLPHEFAHVMFGTFGGGRMRWLTEASAEYYARLTLFNRGLASFTEFHNGLDTNENYDAGYTDIVLAQPYTWTGTSAHYRKGSQVLAALDAEIQARSGGDRALIDALADTSFPLTSYQGFENAVARYAGEPMDDWLDRYVNSDGLPGVPADPQYFVLPGVSRDTLDISTTTDATTTRAATTDTATDTGTSTDAASGSTPGFGVGTGLAALVGGTVAALKRTESDE</sequence>
<evidence type="ECO:0000256" key="1">
    <source>
        <dbReference type="SAM" id="MobiDB-lite"/>
    </source>
</evidence>
<organism evidence="2 3">
    <name type="scientific">Salarchaeum japonicum</name>
    <dbReference type="NCBI Taxonomy" id="555573"/>
    <lineage>
        <taxon>Archaea</taxon>
        <taxon>Methanobacteriati</taxon>
        <taxon>Methanobacteriota</taxon>
        <taxon>Stenosarchaea group</taxon>
        <taxon>Halobacteria</taxon>
        <taxon>Halobacteriales</taxon>
        <taxon>Halobacteriaceae</taxon>
    </lineage>
</organism>
<comment type="caution">
    <text evidence="2">The sequence shown here is derived from an EMBL/GenBank/DDBJ whole genome shotgun (WGS) entry which is preliminary data.</text>
</comment>
<dbReference type="SUPFAM" id="SSF55486">
    <property type="entry name" value="Metalloproteases ('zincins'), catalytic domain"/>
    <property type="match status" value="1"/>
</dbReference>
<evidence type="ECO:0000313" key="2">
    <source>
        <dbReference type="EMBL" id="GAA0650539.1"/>
    </source>
</evidence>
<feature type="compositionally biased region" description="Low complexity" evidence="1">
    <location>
        <begin position="427"/>
        <end position="447"/>
    </location>
</feature>
<dbReference type="AlphaFoldDB" id="A0AAV3T0X0"/>
<accession>A0AAV3T0X0</accession>
<keyword evidence="3" id="KW-1185">Reference proteome</keyword>
<evidence type="ECO:0008006" key="4">
    <source>
        <dbReference type="Google" id="ProtNLM"/>
    </source>
</evidence>
<feature type="region of interest" description="Disordered" evidence="1">
    <location>
        <begin position="427"/>
        <end position="448"/>
    </location>
</feature>
<protein>
    <recommendedName>
        <fullName evidence="4">Glycyl aminopeptidase</fullName>
    </recommendedName>
</protein>
<gene>
    <name evidence="2" type="ORF">GCM10009019_11740</name>
</gene>
<dbReference type="EMBL" id="BAAADU010000002">
    <property type="protein sequence ID" value="GAA0650539.1"/>
    <property type="molecule type" value="Genomic_DNA"/>
</dbReference>
<evidence type="ECO:0000313" key="3">
    <source>
        <dbReference type="Proteomes" id="UP001500194"/>
    </source>
</evidence>
<dbReference type="GeneID" id="68571699"/>
<dbReference type="PROSITE" id="PS51318">
    <property type="entry name" value="TAT"/>
    <property type="match status" value="1"/>
</dbReference>
<proteinExistence type="predicted"/>
<name>A0AAV3T0X0_9EURY</name>
<dbReference type="InterPro" id="IPR006311">
    <property type="entry name" value="TAT_signal"/>
</dbReference>
<dbReference type="Proteomes" id="UP001500194">
    <property type="component" value="Unassembled WGS sequence"/>
</dbReference>
<reference evidence="2 3" key="1">
    <citation type="journal article" date="2019" name="Int. J. Syst. Evol. Microbiol.">
        <title>The Global Catalogue of Microorganisms (GCM) 10K type strain sequencing project: providing services to taxonomists for standard genome sequencing and annotation.</title>
        <authorList>
            <consortium name="The Broad Institute Genomics Platform"/>
            <consortium name="The Broad Institute Genome Sequencing Center for Infectious Disease"/>
            <person name="Wu L."/>
            <person name="Ma J."/>
        </authorList>
    </citation>
    <scope>NUCLEOTIDE SEQUENCE [LARGE SCALE GENOMIC DNA]</scope>
    <source>
        <strain evidence="2 3">JCM 16327</strain>
    </source>
</reference>